<dbReference type="AlphaFoldDB" id="A0A6N7S4U5"/>
<protein>
    <submittedName>
        <fullName evidence="1">DUF1934 family protein</fullName>
    </submittedName>
</protein>
<dbReference type="GeneID" id="42457020"/>
<evidence type="ECO:0000313" key="4">
    <source>
        <dbReference type="Proteomes" id="UP000480929"/>
    </source>
</evidence>
<evidence type="ECO:0000313" key="2">
    <source>
        <dbReference type="EMBL" id="MSC32197.1"/>
    </source>
</evidence>
<evidence type="ECO:0000313" key="1">
    <source>
        <dbReference type="EMBL" id="MSA88650.1"/>
    </source>
</evidence>
<dbReference type="SUPFAM" id="SSF50814">
    <property type="entry name" value="Lipocalins"/>
    <property type="match status" value="1"/>
</dbReference>
<sequence length="131" mass="14640">MISKAKRVRVIRTDLNTGQKECLSEGIGEIVGGNQLFYTEGGSAGCPVRVEIHSTSITIQRQGETATTMLLVLHQRSVSRIQTEFGVFEIGNLTTLLEQNDDCWRVAYEIGEAGQPSDRFQIEWFFKEAEA</sequence>
<evidence type="ECO:0000313" key="3">
    <source>
        <dbReference type="Proteomes" id="UP000433575"/>
    </source>
</evidence>
<dbReference type="InterPro" id="IPR012674">
    <property type="entry name" value="Calycin"/>
</dbReference>
<dbReference type="Pfam" id="PF09148">
    <property type="entry name" value="DUF1934"/>
    <property type="match status" value="1"/>
</dbReference>
<organism evidence="1 3">
    <name type="scientific">Holdemania massiliensis</name>
    <dbReference type="NCBI Taxonomy" id="1468449"/>
    <lineage>
        <taxon>Bacteria</taxon>
        <taxon>Bacillati</taxon>
        <taxon>Bacillota</taxon>
        <taxon>Erysipelotrichia</taxon>
        <taxon>Erysipelotrichales</taxon>
        <taxon>Erysipelotrichaceae</taxon>
        <taxon>Holdemania</taxon>
    </lineage>
</organism>
<keyword evidence="4" id="KW-1185">Reference proteome</keyword>
<dbReference type="Proteomes" id="UP000433575">
    <property type="component" value="Unassembled WGS sequence"/>
</dbReference>
<dbReference type="EMBL" id="WKPJ01000004">
    <property type="protein sequence ID" value="MSA88650.1"/>
    <property type="molecule type" value="Genomic_DNA"/>
</dbReference>
<accession>A0A6N7S4U5</accession>
<reference evidence="3 4" key="1">
    <citation type="journal article" date="2019" name="Nat. Med.">
        <title>A library of human gut bacterial isolates paired with longitudinal multiomics data enables mechanistic microbiome research.</title>
        <authorList>
            <person name="Poyet M."/>
            <person name="Groussin M."/>
            <person name="Gibbons S.M."/>
            <person name="Avila-Pacheco J."/>
            <person name="Jiang X."/>
            <person name="Kearney S.M."/>
            <person name="Perrotta A.R."/>
            <person name="Berdy B."/>
            <person name="Zhao S."/>
            <person name="Lieberman T.D."/>
            <person name="Swanson P.K."/>
            <person name="Smith M."/>
            <person name="Roesemann S."/>
            <person name="Alexander J.E."/>
            <person name="Rich S.A."/>
            <person name="Livny J."/>
            <person name="Vlamakis H."/>
            <person name="Clish C."/>
            <person name="Bullock K."/>
            <person name="Deik A."/>
            <person name="Scott J."/>
            <person name="Pierce K.A."/>
            <person name="Xavier R.J."/>
            <person name="Alm E.J."/>
        </authorList>
    </citation>
    <scope>NUCLEOTIDE SEQUENCE [LARGE SCALE GENOMIC DNA]</scope>
    <source>
        <strain evidence="1 3">BIOML-A4</strain>
        <strain evidence="2 4">BIOML-A5</strain>
    </source>
</reference>
<dbReference type="Proteomes" id="UP000480929">
    <property type="component" value="Unassembled WGS sequence"/>
</dbReference>
<dbReference type="EMBL" id="WKPI01000003">
    <property type="protein sequence ID" value="MSC32197.1"/>
    <property type="molecule type" value="Genomic_DNA"/>
</dbReference>
<dbReference type="OrthoDB" id="1651307at2"/>
<dbReference type="InterPro" id="IPR015231">
    <property type="entry name" value="DUF1934"/>
</dbReference>
<gene>
    <name evidence="2" type="ORF">GKD88_03585</name>
    <name evidence="1" type="ORF">GKE08_04855</name>
</gene>
<proteinExistence type="predicted"/>
<dbReference type="RefSeq" id="WP_020225216.1">
    <property type="nucleotide sequence ID" value="NZ_AP031450.1"/>
</dbReference>
<name>A0A6N7S4U5_9FIRM</name>
<dbReference type="Gene3D" id="2.40.128.20">
    <property type="match status" value="1"/>
</dbReference>
<comment type="caution">
    <text evidence="1">The sequence shown here is derived from an EMBL/GenBank/DDBJ whole genome shotgun (WGS) entry which is preliminary data.</text>
</comment>